<protein>
    <submittedName>
        <fullName evidence="2">43314_t:CDS:1</fullName>
    </submittedName>
</protein>
<name>A0ABM8W0D1_GIGMA</name>
<dbReference type="Proteomes" id="UP000789901">
    <property type="component" value="Unassembled WGS sequence"/>
</dbReference>
<feature type="compositionally biased region" description="Low complexity" evidence="1">
    <location>
        <begin position="874"/>
        <end position="913"/>
    </location>
</feature>
<feature type="compositionally biased region" description="Basic residues" evidence="1">
    <location>
        <begin position="931"/>
        <end position="942"/>
    </location>
</feature>
<feature type="compositionally biased region" description="Polar residues" evidence="1">
    <location>
        <begin position="837"/>
        <end position="859"/>
    </location>
</feature>
<reference evidence="2 3" key="1">
    <citation type="submission" date="2021-06" db="EMBL/GenBank/DDBJ databases">
        <authorList>
            <person name="Kallberg Y."/>
            <person name="Tangrot J."/>
            <person name="Rosling A."/>
        </authorList>
    </citation>
    <scope>NUCLEOTIDE SEQUENCE [LARGE SCALE GENOMIC DNA]</scope>
    <source>
        <strain evidence="2 3">120-4 pot B 10/14</strain>
    </source>
</reference>
<evidence type="ECO:0000256" key="1">
    <source>
        <dbReference type="SAM" id="MobiDB-lite"/>
    </source>
</evidence>
<dbReference type="EMBL" id="CAJVQB010000501">
    <property type="protein sequence ID" value="CAG8492577.1"/>
    <property type="molecule type" value="Genomic_DNA"/>
</dbReference>
<accession>A0ABM8W0D1</accession>
<keyword evidence="3" id="KW-1185">Reference proteome</keyword>
<evidence type="ECO:0000313" key="2">
    <source>
        <dbReference type="EMBL" id="CAG8492577.1"/>
    </source>
</evidence>
<feature type="region of interest" description="Disordered" evidence="1">
    <location>
        <begin position="837"/>
        <end position="915"/>
    </location>
</feature>
<feature type="region of interest" description="Disordered" evidence="1">
    <location>
        <begin position="998"/>
        <end position="1024"/>
    </location>
</feature>
<organism evidence="2 3">
    <name type="scientific">Gigaspora margarita</name>
    <dbReference type="NCBI Taxonomy" id="4874"/>
    <lineage>
        <taxon>Eukaryota</taxon>
        <taxon>Fungi</taxon>
        <taxon>Fungi incertae sedis</taxon>
        <taxon>Mucoromycota</taxon>
        <taxon>Glomeromycotina</taxon>
        <taxon>Glomeromycetes</taxon>
        <taxon>Diversisporales</taxon>
        <taxon>Gigasporaceae</taxon>
        <taxon>Gigaspora</taxon>
    </lineage>
</organism>
<proteinExistence type="predicted"/>
<feature type="compositionally biased region" description="Polar residues" evidence="1">
    <location>
        <begin position="952"/>
        <end position="968"/>
    </location>
</feature>
<evidence type="ECO:0000313" key="3">
    <source>
        <dbReference type="Proteomes" id="UP000789901"/>
    </source>
</evidence>
<comment type="caution">
    <text evidence="2">The sequence shown here is derived from an EMBL/GenBank/DDBJ whole genome shotgun (WGS) entry which is preliminary data.</text>
</comment>
<gene>
    <name evidence="2" type="ORF">GMARGA_LOCUS1793</name>
</gene>
<feature type="region of interest" description="Disordered" evidence="1">
    <location>
        <begin position="931"/>
        <end position="969"/>
    </location>
</feature>
<sequence length="1242" mass="142144">MYSILLFNRHLKIAKIIKKLGQNFNQKNPTPLANPEIEFLDALRLFDSPEIAETIPLPEAEREYLEALEILEPIMQFYQTDIISSGCEILDDHYQVEIGKEILFKNKAVVVTAKEEDLYPASYHREQPQNQNPHLGELNFKEIQFPSEKELIPIRIASKSKVHNRCNHKKGNCQPCKLIRLLLITRNNPKTGELFQHYCLIQGREGLEKLAGYMTKHNSRLYVCEYCVSHRTHDPKIDAQHMKDYAPFTCIADAETLSTLIEKNQGSKTIAIQEHKVISFDYIIRRSDGKTKAAVKIKGDDPAREFIKAIEKEVEQCQDFLAGAHIIQNFAKKLIKMLQSRIIPKEIAEDYITSINIFQLWELDKINLNFSKEYKKLIHLKHYLKGLYQAHKRDSLGVDIGIMYYLANTIYCKFDAHLISQAMGRVSREKISAIPHNMESYLTLDIGNQRYMDSLQLMPGSLDSYISNLGAEPCKEEVDKDGNSLNLPCKKPSHLYRIDSDRCFAHLERFPITREHEPKGRDELVFRIRGGISMVSNHQVKATNPQCFDFVPETEEAMKKLYTWLLYVNANALYTGAMMQSIPIGGHRWIIPEETPDLFNKITKWEIPDNAKKGYILEVDLNFPYKLHKAHTLYPLAPENIEISKEEMNFVKPEGESKKFKKLVADPSYKSHRILAENLVGISHHQSKARLSKPIIIDNVEVVYTDTNSLILLIQTKNVYKDMAEMHEHFDFSDYKPEHSIYKALRKEKIILNKKVLVVVKKNHTHDMYEDCLKSRKECMVTMHRLGSKDHIIRLLRSSKVGSVNTHLRHQQYCYPYFKRQAVLTIHKSLVNTAPTEIVNSNDTPASEITNVTSNSDNTSEQEEVLQNKDAPTSDVSCNVSNSNSLSEDAIASEPNNVSNPDVSSNVSNSDVGSSEDKEIVEFLDLKSKKRVSSKIKQRNREKKLQCESAEDQSPNLISDTSISPEQNHVSKKCQEISVTNHDDRQKNFLDPVIETKKHLSQERSGSESPNHNIYVSKEPDEIEPTKSQCIEQGLTKELLSSNNVTSVEPLLETATNHNYMILKTVTKRDDQINAKVSVSTGLLIANSSDSKIKISVGSKASYAPLKLFPFKRKLSKEMRNLVINKPTSHFINSTKLEKNNSMDTKGEHQTDSYWVLGSHCPQCRENHISLYGKWWLDSRSKNTNYLHCTNLKEPGIPLDNVLKAYSDNSKQIQELKTRCFTLPIPWNNALILPDKSIVVEA</sequence>